<dbReference type="STRING" id="1003.SAMN04488541_101461"/>
<evidence type="ECO:0000256" key="2">
    <source>
        <dbReference type="ARBA" id="ARBA00004236"/>
    </source>
</evidence>
<reference evidence="16" key="1">
    <citation type="submission" date="2016-10" db="EMBL/GenBank/DDBJ databases">
        <authorList>
            <person name="Varghese N."/>
            <person name="Submissions S."/>
        </authorList>
    </citation>
    <scope>NUCLEOTIDE SEQUENCE [LARGE SCALE GENOMIC DNA]</scope>
    <source>
        <strain>GEY</strain>
        <strain evidence="16">DSM 9560</strain>
    </source>
</reference>
<dbReference type="InterPro" id="IPR003661">
    <property type="entry name" value="HisK_dim/P_dom"/>
</dbReference>
<dbReference type="Gene3D" id="1.10.287.130">
    <property type="match status" value="1"/>
</dbReference>
<gene>
    <name evidence="15" type="ORF">SAMN04488541_101461</name>
</gene>
<dbReference type="InterPro" id="IPR036097">
    <property type="entry name" value="HisK_dim/P_sf"/>
</dbReference>
<feature type="transmembrane region" description="Helical" evidence="13">
    <location>
        <begin position="34"/>
        <end position="56"/>
    </location>
</feature>
<keyword evidence="16" id="KW-1185">Reference proteome</keyword>
<evidence type="ECO:0000259" key="14">
    <source>
        <dbReference type="PROSITE" id="PS50109"/>
    </source>
</evidence>
<keyword evidence="9" id="KW-0067">ATP-binding</keyword>
<feature type="transmembrane region" description="Helical" evidence="13">
    <location>
        <begin position="140"/>
        <end position="161"/>
    </location>
</feature>
<feature type="coiled-coil region" evidence="12">
    <location>
        <begin position="197"/>
        <end position="231"/>
    </location>
</feature>
<dbReference type="EMBL" id="FONY01000014">
    <property type="protein sequence ID" value="SFF06060.1"/>
    <property type="molecule type" value="Genomic_DNA"/>
</dbReference>
<evidence type="ECO:0000256" key="9">
    <source>
        <dbReference type="ARBA" id="ARBA00022840"/>
    </source>
</evidence>
<keyword evidence="13" id="KW-0812">Transmembrane</keyword>
<evidence type="ECO:0000256" key="11">
    <source>
        <dbReference type="ARBA" id="ARBA00023136"/>
    </source>
</evidence>
<evidence type="ECO:0000313" key="15">
    <source>
        <dbReference type="EMBL" id="SFF06060.1"/>
    </source>
</evidence>
<dbReference type="CDD" id="cd00082">
    <property type="entry name" value="HisKA"/>
    <property type="match status" value="1"/>
</dbReference>
<dbReference type="EC" id="2.7.13.3" evidence="3"/>
<dbReference type="PANTHER" id="PTHR43047:SF72">
    <property type="entry name" value="OSMOSENSING HISTIDINE PROTEIN KINASE SLN1"/>
    <property type="match status" value="1"/>
</dbReference>
<feature type="transmembrane region" description="Helical" evidence="13">
    <location>
        <begin position="94"/>
        <end position="112"/>
    </location>
</feature>
<dbReference type="InterPro" id="IPR003594">
    <property type="entry name" value="HATPase_dom"/>
</dbReference>
<comment type="catalytic activity">
    <reaction evidence="1">
        <text>ATP + protein L-histidine = ADP + protein N-phospho-L-histidine.</text>
        <dbReference type="EC" id="2.7.13.3"/>
    </reaction>
</comment>
<dbReference type="FunFam" id="3.30.565.10:FF:000023">
    <property type="entry name" value="PAS domain-containing sensor histidine kinase"/>
    <property type="match status" value="1"/>
</dbReference>
<evidence type="ECO:0000313" key="16">
    <source>
        <dbReference type="Proteomes" id="UP000199513"/>
    </source>
</evidence>
<comment type="subcellular location">
    <subcellularLocation>
        <location evidence="2">Cell membrane</location>
    </subcellularLocation>
</comment>
<dbReference type="InterPro" id="IPR005467">
    <property type="entry name" value="His_kinase_dom"/>
</dbReference>
<evidence type="ECO:0000256" key="5">
    <source>
        <dbReference type="ARBA" id="ARBA00022553"/>
    </source>
</evidence>
<keyword evidence="13" id="KW-1133">Transmembrane helix</keyword>
<organism evidence="15 16">
    <name type="scientific">Thermoflexibacter ruber</name>
    <dbReference type="NCBI Taxonomy" id="1003"/>
    <lineage>
        <taxon>Bacteria</taxon>
        <taxon>Pseudomonadati</taxon>
        <taxon>Bacteroidota</taxon>
        <taxon>Cytophagia</taxon>
        <taxon>Cytophagales</taxon>
        <taxon>Thermoflexibacteraceae</taxon>
        <taxon>Thermoflexibacter</taxon>
    </lineage>
</organism>
<dbReference type="Pfam" id="PF02518">
    <property type="entry name" value="HATPase_c"/>
    <property type="match status" value="1"/>
</dbReference>
<dbReference type="OrthoDB" id="1269247at2"/>
<evidence type="ECO:0000256" key="1">
    <source>
        <dbReference type="ARBA" id="ARBA00000085"/>
    </source>
</evidence>
<dbReference type="SUPFAM" id="SSF55874">
    <property type="entry name" value="ATPase domain of HSP90 chaperone/DNA topoisomerase II/histidine kinase"/>
    <property type="match status" value="1"/>
</dbReference>
<dbReference type="GO" id="GO:0009927">
    <property type="term" value="F:histidine phosphotransfer kinase activity"/>
    <property type="evidence" value="ECO:0007669"/>
    <property type="project" value="TreeGrafter"/>
</dbReference>
<accession>A0A1I2FN79</accession>
<keyword evidence="5" id="KW-0597">Phosphoprotein</keyword>
<dbReference type="PANTHER" id="PTHR43047">
    <property type="entry name" value="TWO-COMPONENT HISTIDINE PROTEIN KINASE"/>
    <property type="match status" value="1"/>
</dbReference>
<evidence type="ECO:0000256" key="13">
    <source>
        <dbReference type="SAM" id="Phobius"/>
    </source>
</evidence>
<keyword evidence="7" id="KW-0547">Nucleotide-binding</keyword>
<evidence type="ECO:0000256" key="12">
    <source>
        <dbReference type="SAM" id="Coils"/>
    </source>
</evidence>
<dbReference type="Proteomes" id="UP000199513">
    <property type="component" value="Unassembled WGS sequence"/>
</dbReference>
<dbReference type="GO" id="GO:0000155">
    <property type="term" value="F:phosphorelay sensor kinase activity"/>
    <property type="evidence" value="ECO:0007669"/>
    <property type="project" value="InterPro"/>
</dbReference>
<dbReference type="Gene3D" id="3.30.565.10">
    <property type="entry name" value="Histidine kinase-like ATPase, C-terminal domain"/>
    <property type="match status" value="1"/>
</dbReference>
<sequence length="461" mass="53055">MFQFFKYIKDFWGRGINIGIVDSLSFAERKKIHLLNGLAWVGGFGTSLYMIALYLINPSEKKITETDPFYYLNFILITTFLLVLYLNHLRLYNWSRALGLIVALLFYTYVGFQSAKPYEGELFVLLFAVGIFALFNQAKFIFPIFLLAFVCFLALIINIALKNKENFGYIIEAGVYIRIITLFIFLFFVLNLFRTEHLTYQKEIEQKNQVLQEQQNELLTQSELLEEQKSELIRLNQTKDKLFSIIGHDLRTPIGGLKSFVDFINEGSLSSEEFTAFSEELKKNIDNIYTMLETLLEWSQAQIKGIELNFIHLNIKELIDEKIALFSELAKGKQLRLKNDIDSDILIYADKNHLRLVLRNLLSNAIKFTPNYGEITISAKETETKVIVCVQDTGIGMSKEQVSQLFQKNIIHSQKGTGGERGVGLGLWLVKESVETNQGQIWVESEVGKGSKFYFTLKKYA</sequence>
<dbReference type="SMART" id="SM00387">
    <property type="entry name" value="HATPase_c"/>
    <property type="match status" value="1"/>
</dbReference>
<feature type="domain" description="Histidine kinase" evidence="14">
    <location>
        <begin position="245"/>
        <end position="461"/>
    </location>
</feature>
<dbReference type="AlphaFoldDB" id="A0A1I2FN79"/>
<keyword evidence="10" id="KW-0902">Two-component regulatory system</keyword>
<evidence type="ECO:0000256" key="8">
    <source>
        <dbReference type="ARBA" id="ARBA00022777"/>
    </source>
</evidence>
<feature type="transmembrane region" description="Helical" evidence="13">
    <location>
        <begin position="173"/>
        <end position="193"/>
    </location>
</feature>
<dbReference type="GO" id="GO:0005524">
    <property type="term" value="F:ATP binding"/>
    <property type="evidence" value="ECO:0007669"/>
    <property type="project" value="UniProtKB-KW"/>
</dbReference>
<name>A0A1I2FN79_9BACT</name>
<dbReference type="GO" id="GO:0005886">
    <property type="term" value="C:plasma membrane"/>
    <property type="evidence" value="ECO:0007669"/>
    <property type="project" value="UniProtKB-SubCell"/>
</dbReference>
<dbReference type="InterPro" id="IPR004358">
    <property type="entry name" value="Sig_transdc_His_kin-like_C"/>
</dbReference>
<dbReference type="SUPFAM" id="SSF47384">
    <property type="entry name" value="Homodimeric domain of signal transducing histidine kinase"/>
    <property type="match status" value="1"/>
</dbReference>
<dbReference type="PROSITE" id="PS50109">
    <property type="entry name" value="HIS_KIN"/>
    <property type="match status" value="1"/>
</dbReference>
<dbReference type="InterPro" id="IPR036890">
    <property type="entry name" value="HATPase_C_sf"/>
</dbReference>
<dbReference type="RefSeq" id="WP_091544347.1">
    <property type="nucleotide sequence ID" value="NZ_FONY01000014.1"/>
</dbReference>
<evidence type="ECO:0000256" key="6">
    <source>
        <dbReference type="ARBA" id="ARBA00022679"/>
    </source>
</evidence>
<evidence type="ECO:0000256" key="3">
    <source>
        <dbReference type="ARBA" id="ARBA00012438"/>
    </source>
</evidence>
<keyword evidence="6" id="KW-0808">Transferase</keyword>
<evidence type="ECO:0000256" key="10">
    <source>
        <dbReference type="ARBA" id="ARBA00023012"/>
    </source>
</evidence>
<dbReference type="SMART" id="SM00388">
    <property type="entry name" value="HisKA"/>
    <property type="match status" value="1"/>
</dbReference>
<feature type="transmembrane region" description="Helical" evidence="13">
    <location>
        <begin position="68"/>
        <end position="87"/>
    </location>
</feature>
<proteinExistence type="predicted"/>
<keyword evidence="4" id="KW-1003">Cell membrane</keyword>
<protein>
    <recommendedName>
        <fullName evidence="3">histidine kinase</fullName>
        <ecNumber evidence="3">2.7.13.3</ecNumber>
    </recommendedName>
</protein>
<dbReference type="PRINTS" id="PR00344">
    <property type="entry name" value="BCTRLSENSOR"/>
</dbReference>
<keyword evidence="11 13" id="KW-0472">Membrane</keyword>
<keyword evidence="8 15" id="KW-0418">Kinase</keyword>
<keyword evidence="12" id="KW-0175">Coiled coil</keyword>
<evidence type="ECO:0000256" key="7">
    <source>
        <dbReference type="ARBA" id="ARBA00022741"/>
    </source>
</evidence>
<evidence type="ECO:0000256" key="4">
    <source>
        <dbReference type="ARBA" id="ARBA00022475"/>
    </source>
</evidence>